<dbReference type="RefSeq" id="XP_027611884.1">
    <property type="nucleotide sequence ID" value="XM_027756083.1"/>
</dbReference>
<gene>
    <name evidence="13" type="ORF">SCP_0306940</name>
</gene>
<evidence type="ECO:0000256" key="2">
    <source>
        <dbReference type="ARBA" id="ARBA00012513"/>
    </source>
</evidence>
<evidence type="ECO:0000256" key="4">
    <source>
        <dbReference type="ARBA" id="ARBA00022679"/>
    </source>
</evidence>
<dbReference type="InterPro" id="IPR008271">
    <property type="entry name" value="Ser/Thr_kinase_AS"/>
</dbReference>
<dbReference type="Gene3D" id="3.30.200.20">
    <property type="entry name" value="Phosphorylase Kinase, domain 1"/>
    <property type="match status" value="1"/>
</dbReference>
<comment type="catalytic activity">
    <reaction evidence="8">
        <text>L-threonyl-[protein] + ATP = O-phospho-L-threonyl-[protein] + ADP + H(+)</text>
        <dbReference type="Rhea" id="RHEA:46608"/>
        <dbReference type="Rhea" id="RHEA-COMP:11060"/>
        <dbReference type="Rhea" id="RHEA-COMP:11605"/>
        <dbReference type="ChEBI" id="CHEBI:15378"/>
        <dbReference type="ChEBI" id="CHEBI:30013"/>
        <dbReference type="ChEBI" id="CHEBI:30616"/>
        <dbReference type="ChEBI" id="CHEBI:61977"/>
        <dbReference type="ChEBI" id="CHEBI:456216"/>
        <dbReference type="EC" id="2.7.11.1"/>
    </reaction>
</comment>
<name>A0A401GFR7_9APHY</name>
<feature type="region of interest" description="Disordered" evidence="11">
    <location>
        <begin position="293"/>
        <end position="321"/>
    </location>
</feature>
<feature type="compositionally biased region" description="Low complexity" evidence="11">
    <location>
        <begin position="562"/>
        <end position="572"/>
    </location>
</feature>
<evidence type="ECO:0000256" key="1">
    <source>
        <dbReference type="ARBA" id="ARBA00008874"/>
    </source>
</evidence>
<keyword evidence="14" id="KW-1185">Reference proteome</keyword>
<organism evidence="13 14">
    <name type="scientific">Sparassis crispa</name>
    <dbReference type="NCBI Taxonomy" id="139825"/>
    <lineage>
        <taxon>Eukaryota</taxon>
        <taxon>Fungi</taxon>
        <taxon>Dikarya</taxon>
        <taxon>Basidiomycota</taxon>
        <taxon>Agaricomycotina</taxon>
        <taxon>Agaricomycetes</taxon>
        <taxon>Polyporales</taxon>
        <taxon>Sparassidaceae</taxon>
        <taxon>Sparassis</taxon>
    </lineage>
</organism>
<evidence type="ECO:0000256" key="10">
    <source>
        <dbReference type="PROSITE-ProRule" id="PRU10141"/>
    </source>
</evidence>
<dbReference type="AlphaFoldDB" id="A0A401GFR7"/>
<dbReference type="GO" id="GO:0005524">
    <property type="term" value="F:ATP binding"/>
    <property type="evidence" value="ECO:0007669"/>
    <property type="project" value="UniProtKB-UniRule"/>
</dbReference>
<feature type="region of interest" description="Disordered" evidence="11">
    <location>
        <begin position="403"/>
        <end position="637"/>
    </location>
</feature>
<dbReference type="EMBL" id="BFAD01000003">
    <property type="protein sequence ID" value="GBE80971.1"/>
    <property type="molecule type" value="Genomic_DNA"/>
</dbReference>
<dbReference type="EC" id="2.7.11.1" evidence="2"/>
<dbReference type="Proteomes" id="UP000287166">
    <property type="component" value="Unassembled WGS sequence"/>
</dbReference>
<comment type="catalytic activity">
    <reaction evidence="9">
        <text>L-seryl-[protein] + ATP = O-phospho-L-seryl-[protein] + ADP + H(+)</text>
        <dbReference type="Rhea" id="RHEA:17989"/>
        <dbReference type="Rhea" id="RHEA-COMP:9863"/>
        <dbReference type="Rhea" id="RHEA-COMP:11604"/>
        <dbReference type="ChEBI" id="CHEBI:15378"/>
        <dbReference type="ChEBI" id="CHEBI:29999"/>
        <dbReference type="ChEBI" id="CHEBI:30616"/>
        <dbReference type="ChEBI" id="CHEBI:83421"/>
        <dbReference type="ChEBI" id="CHEBI:456216"/>
        <dbReference type="EC" id="2.7.11.1"/>
    </reaction>
</comment>
<keyword evidence="6 13" id="KW-0418">Kinase</keyword>
<evidence type="ECO:0000256" key="5">
    <source>
        <dbReference type="ARBA" id="ARBA00022741"/>
    </source>
</evidence>
<keyword evidence="3" id="KW-0723">Serine/threonine-protein kinase</keyword>
<feature type="compositionally biased region" description="Polar residues" evidence="11">
    <location>
        <begin position="542"/>
        <end position="551"/>
    </location>
</feature>
<dbReference type="GO" id="GO:0005737">
    <property type="term" value="C:cytoplasm"/>
    <property type="evidence" value="ECO:0007669"/>
    <property type="project" value="TreeGrafter"/>
</dbReference>
<dbReference type="GeneID" id="38777888"/>
<reference evidence="13 14" key="1">
    <citation type="journal article" date="2018" name="Sci. Rep.">
        <title>Genome sequence of the cauliflower mushroom Sparassis crispa (Hanabiratake) and its association with beneficial usage.</title>
        <authorList>
            <person name="Kiyama R."/>
            <person name="Furutani Y."/>
            <person name="Kawaguchi K."/>
            <person name="Nakanishi T."/>
        </authorList>
    </citation>
    <scope>NUCLEOTIDE SEQUENCE [LARGE SCALE GENOMIC DNA]</scope>
</reference>
<accession>A0A401GFR7</accession>
<dbReference type="OrthoDB" id="248923at2759"/>
<protein>
    <recommendedName>
        <fullName evidence="2">non-specific serine/threonine protein kinase</fullName>
        <ecNumber evidence="2">2.7.11.1</ecNumber>
    </recommendedName>
</protein>
<feature type="compositionally biased region" description="Low complexity" evidence="11">
    <location>
        <begin position="798"/>
        <end position="807"/>
    </location>
</feature>
<dbReference type="InterPro" id="IPR011009">
    <property type="entry name" value="Kinase-like_dom_sf"/>
</dbReference>
<dbReference type="STRING" id="139825.A0A401GFR7"/>
<keyword evidence="4" id="KW-0808">Transferase</keyword>
<keyword evidence="7 10" id="KW-0067">ATP-binding</keyword>
<evidence type="ECO:0000259" key="12">
    <source>
        <dbReference type="PROSITE" id="PS50011"/>
    </source>
</evidence>
<evidence type="ECO:0000313" key="13">
    <source>
        <dbReference type="EMBL" id="GBE80971.1"/>
    </source>
</evidence>
<comment type="similarity">
    <text evidence="1">Belongs to the protein kinase superfamily. STE Ser/Thr protein kinase family. STE20 subfamily.</text>
</comment>
<dbReference type="Gene3D" id="1.10.510.10">
    <property type="entry name" value="Transferase(Phosphotransferase) domain 1"/>
    <property type="match status" value="1"/>
</dbReference>
<evidence type="ECO:0000256" key="3">
    <source>
        <dbReference type="ARBA" id="ARBA00022527"/>
    </source>
</evidence>
<dbReference type="InParanoid" id="A0A401GFR7"/>
<dbReference type="FunFam" id="1.10.510.10:FF:000499">
    <property type="entry name" value="Serine/threonine-protein kinase KIC1"/>
    <property type="match status" value="1"/>
</dbReference>
<feature type="compositionally biased region" description="Polar residues" evidence="11">
    <location>
        <begin position="770"/>
        <end position="784"/>
    </location>
</feature>
<dbReference type="PROSITE" id="PS00108">
    <property type="entry name" value="PROTEIN_KINASE_ST"/>
    <property type="match status" value="1"/>
</dbReference>
<feature type="compositionally biased region" description="Polar residues" evidence="11">
    <location>
        <begin position="606"/>
        <end position="622"/>
    </location>
</feature>
<evidence type="ECO:0000313" key="14">
    <source>
        <dbReference type="Proteomes" id="UP000287166"/>
    </source>
</evidence>
<dbReference type="InterPro" id="IPR050629">
    <property type="entry name" value="STE20/SPS1-PAK"/>
</dbReference>
<dbReference type="InterPro" id="IPR017441">
    <property type="entry name" value="Protein_kinase_ATP_BS"/>
</dbReference>
<comment type="caution">
    <text evidence="13">The sequence shown here is derived from an EMBL/GenBank/DDBJ whole genome shotgun (WGS) entry which is preliminary data.</text>
</comment>
<evidence type="ECO:0000256" key="8">
    <source>
        <dbReference type="ARBA" id="ARBA00047899"/>
    </source>
</evidence>
<feature type="compositionally biased region" description="Low complexity" evidence="11">
    <location>
        <begin position="625"/>
        <end position="636"/>
    </location>
</feature>
<feature type="region of interest" description="Disordered" evidence="11">
    <location>
        <begin position="770"/>
        <end position="807"/>
    </location>
</feature>
<sequence length="943" mass="101653">MPPPSVHQLYRRLETIGKGAYGSVHKGIHIPTGNVVALKIINLDTEDDDVGDIQREVALLTQLRDAPNITQYYGCYLDGPRVWIVMEYAQGGSVRTLMKASKDGTLEEKYVAVITREVLMGLTYLHKSSIIHRDLKAANILITAAGKVMICDFGVSALLVTASSKRNTLVGTPHWMAPEVAHASAYDTKADIWSLGIMIYEMIKGSAPHSHVVDQAKLIQMIPRMKPPRLIEGEGSKELREFVSHCLRESPSDRLSADELSKTKWIKSVSRVPVILLKDLILRYDAWIKSGGSRASVADPLPWEEEEERDSQPSAADDDENTWEFDTVRGRSSFEIADFNHTLDEDLPLSSYPTIRPTANSRVPATLRMLFETETTALDPFRIPTLDQSQSDLQSDFSVLSTLSNSPVRGRSPLKVPPTVEQDGDDLETAKQTDFVFPPRTSTPRAKSKLAMKSSAWDDQPSESAAERLPPLGPGIPLGTAPVLPGRASLEADMSTGSGKATPSYREVRSTRGLPDIEIPSSSDGSPFATTLDLPTPPIILSVSSPEQSVTARPAVNRKRSQSSAAGLASLSPREDREVRSAGGFHFPSPPPSAASAQGRFPPHSPRSSTHLPAGHHSTSPAHASVSTISTTSSGTHQFTHSLDAALSPRRLPSPALLPTPPLITRARSATAVAEPGNRNTSATAGLKTMSRKPSLNRQATVAVMETVNSTIMPPVKPFARIREDRSGSPADRSSVQLPGLKDVLKIPTLSSEHQLGMPDLLPASLSILTQPSRPLPTQGSAGYSSDIGPHSSRPHPLTNSAAASSTTSLSSLSSQLNQSFVDSRGGSTDSVLMQSHTRSYSHGGSQAFVDTLIGPPIRPLDFAKLMHSHDATHMQLARTVEDLSQWLSLVEIGLTQMLDKADRDTIEEEQEQEESLVGSGGDGHIVSTDTRTQSSAALAAAE</sequence>
<evidence type="ECO:0000256" key="6">
    <source>
        <dbReference type="ARBA" id="ARBA00022777"/>
    </source>
</evidence>
<dbReference type="PROSITE" id="PS00107">
    <property type="entry name" value="PROTEIN_KINASE_ATP"/>
    <property type="match status" value="1"/>
</dbReference>
<dbReference type="PROSITE" id="PS50011">
    <property type="entry name" value="PROTEIN_KINASE_DOM"/>
    <property type="match status" value="1"/>
</dbReference>
<evidence type="ECO:0000256" key="9">
    <source>
        <dbReference type="ARBA" id="ARBA00048679"/>
    </source>
</evidence>
<feature type="compositionally biased region" description="Acidic residues" evidence="11">
    <location>
        <begin position="906"/>
        <end position="915"/>
    </location>
</feature>
<evidence type="ECO:0000256" key="11">
    <source>
        <dbReference type="SAM" id="MobiDB-lite"/>
    </source>
</evidence>
<dbReference type="Pfam" id="PF00069">
    <property type="entry name" value="Pkinase"/>
    <property type="match status" value="1"/>
</dbReference>
<evidence type="ECO:0000256" key="7">
    <source>
        <dbReference type="ARBA" id="ARBA00022840"/>
    </source>
</evidence>
<dbReference type="SMART" id="SM00220">
    <property type="entry name" value="S_TKc"/>
    <property type="match status" value="1"/>
</dbReference>
<dbReference type="PANTHER" id="PTHR48012:SF21">
    <property type="entry name" value="PH DOMAIN-CONTAINING PROTEIN"/>
    <property type="match status" value="1"/>
</dbReference>
<keyword evidence="5 10" id="KW-0547">Nucleotide-binding</keyword>
<feature type="domain" description="Protein kinase" evidence="12">
    <location>
        <begin position="10"/>
        <end position="266"/>
    </location>
</feature>
<dbReference type="GO" id="GO:0004674">
    <property type="term" value="F:protein serine/threonine kinase activity"/>
    <property type="evidence" value="ECO:0007669"/>
    <property type="project" value="UniProtKB-KW"/>
</dbReference>
<dbReference type="SUPFAM" id="SSF56112">
    <property type="entry name" value="Protein kinase-like (PK-like)"/>
    <property type="match status" value="1"/>
</dbReference>
<feature type="compositionally biased region" description="Polar residues" evidence="11">
    <location>
        <begin position="520"/>
        <end position="529"/>
    </location>
</feature>
<proteinExistence type="inferred from homology"/>
<feature type="region of interest" description="Disordered" evidence="11">
    <location>
        <begin position="903"/>
        <end position="943"/>
    </location>
</feature>
<feature type="compositionally biased region" description="Polar residues" evidence="11">
    <location>
        <begin position="928"/>
        <end position="937"/>
    </location>
</feature>
<dbReference type="FunCoup" id="A0A401GFR7">
    <property type="interactions" value="122"/>
</dbReference>
<feature type="binding site" evidence="10">
    <location>
        <position position="39"/>
    </location>
    <ligand>
        <name>ATP</name>
        <dbReference type="ChEBI" id="CHEBI:30616"/>
    </ligand>
</feature>
<dbReference type="PANTHER" id="PTHR48012">
    <property type="entry name" value="STERILE20-LIKE KINASE, ISOFORM B-RELATED"/>
    <property type="match status" value="1"/>
</dbReference>
<dbReference type="InterPro" id="IPR000719">
    <property type="entry name" value="Prot_kinase_dom"/>
</dbReference>